<evidence type="ECO:0000256" key="1">
    <source>
        <dbReference type="ARBA" id="ARBA00022450"/>
    </source>
</evidence>
<dbReference type="InterPro" id="IPR000873">
    <property type="entry name" value="AMP-dep_synth/lig_dom"/>
</dbReference>
<proteinExistence type="predicted"/>
<dbReference type="Gene3D" id="3.40.50.12780">
    <property type="entry name" value="N-terminal domain of ligase-like"/>
    <property type="match status" value="1"/>
</dbReference>
<evidence type="ECO:0000259" key="4">
    <source>
        <dbReference type="Pfam" id="PF13193"/>
    </source>
</evidence>
<dbReference type="PANTHER" id="PTHR44845">
    <property type="entry name" value="CARRIER DOMAIN-CONTAINING PROTEIN"/>
    <property type="match status" value="1"/>
</dbReference>
<feature type="domain" description="AMP-binding enzyme C-terminal" evidence="4">
    <location>
        <begin position="433"/>
        <end position="507"/>
    </location>
</feature>
<keyword evidence="1" id="KW-0596">Phosphopantetheine</keyword>
<protein>
    <submittedName>
        <fullName evidence="5">AMP-binding protein</fullName>
    </submittedName>
</protein>
<organism evidence="5 6">
    <name type="scientific">Paenibacillus wenxiniae</name>
    <dbReference type="NCBI Taxonomy" id="1636843"/>
    <lineage>
        <taxon>Bacteria</taxon>
        <taxon>Bacillati</taxon>
        <taxon>Bacillota</taxon>
        <taxon>Bacilli</taxon>
        <taxon>Bacillales</taxon>
        <taxon>Paenibacillaceae</taxon>
        <taxon>Paenibacillus</taxon>
    </lineage>
</organism>
<keyword evidence="6" id="KW-1185">Reference proteome</keyword>
<comment type="caution">
    <text evidence="5">The sequence shown here is derived from an EMBL/GenBank/DDBJ whole genome shotgun (WGS) entry which is preliminary data.</text>
</comment>
<sequence length="517" mass="59107">MSQLVHDFLIDNLYKTSNNILLKEYDHTLTHGELHDQSNQFCNYLYSLGVKKGERVALLMDSSIHSIIALVGIMKKGAIYVPINTSSSEDVIEYIINETEVSTVIADAKYCNKLDQLSMKKDLKLIIHGSASEDQNMYVFEKYSDFEVHIQHPEHIISSDIINIVFTSGTTGTPKGVIVRHECITPFMNYVTKRFHHNEATRTLSDTPLSFDPFLTEIVPSFIGGGFVYLYKGLMSINKFLKVIERENITNFGCGPSLLLLLSSNKHILQEYDLSSLQEIYFGYESCPTTTIQTLQTYLPNVTFINGYGTTETYASSTFHEITYPVTDEIKNFPIGDPIEGTELLVINEDNELTEPDEIGELVIRGNSIMSGYWKNQDATEKVLKVNPIFPESLEKVYFTGDLVKRLPNNDIIFVGRKDTQVKINGYRVELLEIQNIIEKHSLTKECCILAMNENDTNKIYCYLITENNSQQELDEIKTYLIAKLEPYKIPYKWIMIDRMPRNSNGKVDKKQLEILH</sequence>
<evidence type="ECO:0000259" key="3">
    <source>
        <dbReference type="Pfam" id="PF00501"/>
    </source>
</evidence>
<dbReference type="Proteomes" id="UP001597233">
    <property type="component" value="Unassembled WGS sequence"/>
</dbReference>
<dbReference type="RefSeq" id="WP_347324005.1">
    <property type="nucleotide sequence ID" value="NZ_JBCGUH010000002.1"/>
</dbReference>
<gene>
    <name evidence="5" type="ORF">ACFSC9_19665</name>
</gene>
<dbReference type="PROSITE" id="PS00455">
    <property type="entry name" value="AMP_BINDING"/>
    <property type="match status" value="1"/>
</dbReference>
<dbReference type="InterPro" id="IPR020845">
    <property type="entry name" value="AMP-binding_CS"/>
</dbReference>
<feature type="domain" description="AMP-dependent synthetase/ligase" evidence="3">
    <location>
        <begin position="18"/>
        <end position="374"/>
    </location>
</feature>
<dbReference type="InterPro" id="IPR025110">
    <property type="entry name" value="AMP-bd_C"/>
</dbReference>
<dbReference type="Pfam" id="PF00501">
    <property type="entry name" value="AMP-binding"/>
    <property type="match status" value="1"/>
</dbReference>
<accession>A0ABW4RPD8</accession>
<dbReference type="Pfam" id="PF13193">
    <property type="entry name" value="AMP-binding_C"/>
    <property type="match status" value="1"/>
</dbReference>
<keyword evidence="2" id="KW-0597">Phosphoprotein</keyword>
<dbReference type="InterPro" id="IPR045851">
    <property type="entry name" value="AMP-bd_C_sf"/>
</dbReference>
<dbReference type="Gene3D" id="3.30.300.30">
    <property type="match status" value="1"/>
</dbReference>
<dbReference type="InterPro" id="IPR042099">
    <property type="entry name" value="ANL_N_sf"/>
</dbReference>
<reference evidence="6" key="1">
    <citation type="journal article" date="2019" name="Int. J. Syst. Evol. Microbiol.">
        <title>The Global Catalogue of Microorganisms (GCM) 10K type strain sequencing project: providing services to taxonomists for standard genome sequencing and annotation.</title>
        <authorList>
            <consortium name="The Broad Institute Genomics Platform"/>
            <consortium name="The Broad Institute Genome Sequencing Center for Infectious Disease"/>
            <person name="Wu L."/>
            <person name="Ma J."/>
        </authorList>
    </citation>
    <scope>NUCLEOTIDE SEQUENCE [LARGE SCALE GENOMIC DNA]</scope>
    <source>
        <strain evidence="6">CCUG 54950</strain>
    </source>
</reference>
<name>A0ABW4RPD8_9BACL</name>
<dbReference type="SUPFAM" id="SSF56801">
    <property type="entry name" value="Acetyl-CoA synthetase-like"/>
    <property type="match status" value="1"/>
</dbReference>
<evidence type="ECO:0000313" key="6">
    <source>
        <dbReference type="Proteomes" id="UP001597233"/>
    </source>
</evidence>
<dbReference type="EMBL" id="JBHUEH010000032">
    <property type="protein sequence ID" value="MFD1887700.1"/>
    <property type="molecule type" value="Genomic_DNA"/>
</dbReference>
<dbReference type="PANTHER" id="PTHR44845:SF6">
    <property type="entry name" value="BETA-ALANINE-ACTIVATING ENZYME"/>
    <property type="match status" value="1"/>
</dbReference>
<evidence type="ECO:0000256" key="2">
    <source>
        <dbReference type="ARBA" id="ARBA00022553"/>
    </source>
</evidence>
<evidence type="ECO:0000313" key="5">
    <source>
        <dbReference type="EMBL" id="MFD1887700.1"/>
    </source>
</evidence>